<proteinExistence type="inferred from homology"/>
<dbReference type="PANTHER" id="PTHR47966:SF65">
    <property type="entry name" value="ASPARTIC-TYPE ENDOPEPTIDASE"/>
    <property type="match status" value="1"/>
</dbReference>
<dbReference type="GO" id="GO:0004190">
    <property type="term" value="F:aspartic-type endopeptidase activity"/>
    <property type="evidence" value="ECO:0007669"/>
    <property type="project" value="InterPro"/>
</dbReference>
<keyword evidence="8" id="KW-1185">Reference proteome</keyword>
<evidence type="ECO:0000259" key="6">
    <source>
        <dbReference type="PROSITE" id="PS51767"/>
    </source>
</evidence>
<dbReference type="InterPro" id="IPR021109">
    <property type="entry name" value="Peptidase_aspartic_dom_sf"/>
</dbReference>
<feature type="domain" description="Peptidase A1" evidence="6">
    <location>
        <begin position="71"/>
        <end position="387"/>
    </location>
</feature>
<dbReference type="Gene3D" id="2.40.70.10">
    <property type="entry name" value="Acid Proteases"/>
    <property type="match status" value="2"/>
</dbReference>
<sequence>MKSLIMLNKSLFSTLLGMSAAATLPRQVHAANTPGLLHFPITVSQGAPIVKNMTKRQSDVATSAQQIGYFYTIDLVLGTPGQVVTVNFDTGSAELWVNPLCRSASDPGFCESFGRFNDSSTFEELGMRGHVRYGTGYVSFEYGTDYISLGSSRISQQTFGVAYDSQFSSVGIMGAGPDLSGWDSPYPLIIDSLVQQGFINSRAFSLDLRALSSDRGSVILGGIDTRKYSGHLEKRPIIPAESSPDGYTRYWIYLDGISINQGDGTDVSIFHAPGQQPVLLDSGYTLSALPEHLFEAMVAAVPSAKPIAGSHLYAVDCSIAELPGTVDFWFGETAIRVPYGDFIWRQPDPDFCVLGVYRDDEFPVLGDTFLRAAYVVYDWDNRNILLANNEDCGTNLVPIGSGPDAVPSLVGECSVSTPTTSPPVDAARVQPSTQTPPAAGSAVSSQETFETRRSVPMGYPELSASATALSTSPCSHPSTLSEYYSLSVMES</sequence>
<dbReference type="InterPro" id="IPR001461">
    <property type="entry name" value="Aspartic_peptidase_A1"/>
</dbReference>
<evidence type="ECO:0000256" key="1">
    <source>
        <dbReference type="ARBA" id="ARBA00007447"/>
    </source>
</evidence>
<dbReference type="InterPro" id="IPR033121">
    <property type="entry name" value="PEPTIDASE_A1"/>
</dbReference>
<dbReference type="PROSITE" id="PS51767">
    <property type="entry name" value="PEPTIDASE_A1"/>
    <property type="match status" value="1"/>
</dbReference>
<feature type="compositionally biased region" description="Polar residues" evidence="4">
    <location>
        <begin position="430"/>
        <end position="448"/>
    </location>
</feature>
<dbReference type="OrthoDB" id="771136at2759"/>
<feature type="chain" id="PRO_5035440472" evidence="5">
    <location>
        <begin position="31"/>
        <end position="491"/>
    </location>
</feature>
<accession>A0A8K0SUN9</accession>
<name>A0A8K0SUN9_9HYPO</name>
<comment type="caution">
    <text evidence="7">The sequence shown here is derived from an EMBL/GenBank/DDBJ whole genome shotgun (WGS) entry which is preliminary data.</text>
</comment>
<protein>
    <submittedName>
        <fullName evidence="7">Aspartic peptidase domain-containing protein</fullName>
    </submittedName>
</protein>
<evidence type="ECO:0000256" key="3">
    <source>
        <dbReference type="PIRSR" id="PIRSR601461-2"/>
    </source>
</evidence>
<organism evidence="7 8">
    <name type="scientific">Stachybotrys elegans</name>
    <dbReference type="NCBI Taxonomy" id="80388"/>
    <lineage>
        <taxon>Eukaryota</taxon>
        <taxon>Fungi</taxon>
        <taxon>Dikarya</taxon>
        <taxon>Ascomycota</taxon>
        <taxon>Pezizomycotina</taxon>
        <taxon>Sordariomycetes</taxon>
        <taxon>Hypocreomycetidae</taxon>
        <taxon>Hypocreales</taxon>
        <taxon>Stachybotryaceae</taxon>
        <taxon>Stachybotrys</taxon>
    </lineage>
</organism>
<dbReference type="Pfam" id="PF00026">
    <property type="entry name" value="Asp"/>
    <property type="match status" value="1"/>
</dbReference>
<dbReference type="EMBL" id="JAGPNK010000007">
    <property type="protein sequence ID" value="KAH7318373.1"/>
    <property type="molecule type" value="Genomic_DNA"/>
</dbReference>
<evidence type="ECO:0000256" key="2">
    <source>
        <dbReference type="PIRSR" id="PIRSR601461-1"/>
    </source>
</evidence>
<keyword evidence="5" id="KW-0732">Signal</keyword>
<dbReference type="SUPFAM" id="SSF50630">
    <property type="entry name" value="Acid proteases"/>
    <property type="match status" value="1"/>
</dbReference>
<evidence type="ECO:0000313" key="8">
    <source>
        <dbReference type="Proteomes" id="UP000813444"/>
    </source>
</evidence>
<feature type="active site" evidence="2">
    <location>
        <position position="89"/>
    </location>
</feature>
<evidence type="ECO:0000256" key="4">
    <source>
        <dbReference type="SAM" id="MobiDB-lite"/>
    </source>
</evidence>
<comment type="similarity">
    <text evidence="1">Belongs to the peptidase A1 family.</text>
</comment>
<keyword evidence="3" id="KW-1015">Disulfide bond</keyword>
<dbReference type="PANTHER" id="PTHR47966">
    <property type="entry name" value="BETA-SITE APP-CLEAVING ENZYME, ISOFORM A-RELATED"/>
    <property type="match status" value="1"/>
</dbReference>
<feature type="disulfide bond" evidence="3">
    <location>
        <begin position="317"/>
        <end position="352"/>
    </location>
</feature>
<evidence type="ECO:0000256" key="5">
    <source>
        <dbReference type="SAM" id="SignalP"/>
    </source>
</evidence>
<dbReference type="Proteomes" id="UP000813444">
    <property type="component" value="Unassembled WGS sequence"/>
</dbReference>
<dbReference type="GO" id="GO:0006508">
    <property type="term" value="P:proteolysis"/>
    <property type="evidence" value="ECO:0007669"/>
    <property type="project" value="InterPro"/>
</dbReference>
<gene>
    <name evidence="7" type="ORF">B0I35DRAFT_241236</name>
</gene>
<dbReference type="AlphaFoldDB" id="A0A8K0SUN9"/>
<dbReference type="PRINTS" id="PR00792">
    <property type="entry name" value="PEPSIN"/>
</dbReference>
<feature type="region of interest" description="Disordered" evidence="4">
    <location>
        <begin position="416"/>
        <end position="452"/>
    </location>
</feature>
<feature type="active site" evidence="2">
    <location>
        <position position="281"/>
    </location>
</feature>
<evidence type="ECO:0000313" key="7">
    <source>
        <dbReference type="EMBL" id="KAH7318373.1"/>
    </source>
</evidence>
<reference evidence="7" key="1">
    <citation type="journal article" date="2021" name="Nat. Commun.">
        <title>Genetic determinants of endophytism in the Arabidopsis root mycobiome.</title>
        <authorList>
            <person name="Mesny F."/>
            <person name="Miyauchi S."/>
            <person name="Thiergart T."/>
            <person name="Pickel B."/>
            <person name="Atanasova L."/>
            <person name="Karlsson M."/>
            <person name="Huettel B."/>
            <person name="Barry K.W."/>
            <person name="Haridas S."/>
            <person name="Chen C."/>
            <person name="Bauer D."/>
            <person name="Andreopoulos W."/>
            <person name="Pangilinan J."/>
            <person name="LaButti K."/>
            <person name="Riley R."/>
            <person name="Lipzen A."/>
            <person name="Clum A."/>
            <person name="Drula E."/>
            <person name="Henrissat B."/>
            <person name="Kohler A."/>
            <person name="Grigoriev I.V."/>
            <person name="Martin F.M."/>
            <person name="Hacquard S."/>
        </authorList>
    </citation>
    <scope>NUCLEOTIDE SEQUENCE</scope>
    <source>
        <strain evidence="7">MPI-CAGE-CH-0235</strain>
    </source>
</reference>
<feature type="signal peptide" evidence="5">
    <location>
        <begin position="1"/>
        <end position="30"/>
    </location>
</feature>